<keyword evidence="2" id="KW-1185">Reference proteome</keyword>
<comment type="caution">
    <text evidence="1">The sequence shown here is derived from an EMBL/GenBank/DDBJ whole genome shotgun (WGS) entry which is preliminary data.</text>
</comment>
<protein>
    <submittedName>
        <fullName evidence="1">Uncharacterized protein</fullName>
    </submittedName>
</protein>
<evidence type="ECO:0000313" key="2">
    <source>
        <dbReference type="Proteomes" id="UP001605036"/>
    </source>
</evidence>
<dbReference type="AlphaFoldDB" id="A0ABD1YUP4"/>
<organism evidence="1 2">
    <name type="scientific">Riccia fluitans</name>
    <dbReference type="NCBI Taxonomy" id="41844"/>
    <lineage>
        <taxon>Eukaryota</taxon>
        <taxon>Viridiplantae</taxon>
        <taxon>Streptophyta</taxon>
        <taxon>Embryophyta</taxon>
        <taxon>Marchantiophyta</taxon>
        <taxon>Marchantiopsida</taxon>
        <taxon>Marchantiidae</taxon>
        <taxon>Marchantiales</taxon>
        <taxon>Ricciaceae</taxon>
        <taxon>Riccia</taxon>
    </lineage>
</organism>
<dbReference type="EMBL" id="JBHFFA010000003">
    <property type="protein sequence ID" value="KAL2633504.1"/>
    <property type="molecule type" value="Genomic_DNA"/>
</dbReference>
<gene>
    <name evidence="1" type="ORF">R1flu_004983</name>
</gene>
<dbReference type="Proteomes" id="UP001605036">
    <property type="component" value="Unassembled WGS sequence"/>
</dbReference>
<name>A0ABD1YUP4_9MARC</name>
<evidence type="ECO:0000313" key="1">
    <source>
        <dbReference type="EMBL" id="KAL2633504.1"/>
    </source>
</evidence>
<reference evidence="1 2" key="1">
    <citation type="submission" date="2024-09" db="EMBL/GenBank/DDBJ databases">
        <title>Chromosome-scale assembly of Riccia fluitans.</title>
        <authorList>
            <person name="Paukszto L."/>
            <person name="Sawicki J."/>
            <person name="Karawczyk K."/>
            <person name="Piernik-Szablinska J."/>
            <person name="Szczecinska M."/>
            <person name="Mazdziarz M."/>
        </authorList>
    </citation>
    <scope>NUCLEOTIDE SEQUENCE [LARGE SCALE GENOMIC DNA]</scope>
    <source>
        <strain evidence="1">Rf_01</strain>
        <tissue evidence="1">Aerial parts of the thallus</tissue>
    </source>
</reference>
<sequence length="92" mass="9831">MPLWSHWRTIIRASPVEAKHLLATTSKGKIFSSTRNALPVEAKSGIHGDALAATSPPLAKRSPVEVKADYSWRSPSQGFASTGERFANGGEG</sequence>
<proteinExistence type="predicted"/>
<accession>A0ABD1YUP4</accession>